<dbReference type="Gene3D" id="3.60.10.10">
    <property type="entry name" value="Endonuclease/exonuclease/phosphatase"/>
    <property type="match status" value="1"/>
</dbReference>
<dbReference type="Proteomes" id="UP000478052">
    <property type="component" value="Unassembled WGS sequence"/>
</dbReference>
<dbReference type="GO" id="GO:0004527">
    <property type="term" value="F:exonuclease activity"/>
    <property type="evidence" value="ECO:0007669"/>
    <property type="project" value="UniProtKB-KW"/>
</dbReference>
<sequence length="128" mass="13809">MIKERIDKALVQEPSTDGSGIYFLDRNPLRVVVTASLKAAIVVANPSIGVLALRQLCTSHIAAAKIMAGGLYWLFVSSYFQFSEPMQTHTDALESVLDKIGGPVIVGADVNARVLAWYDPAPDGRGKH</sequence>
<dbReference type="InterPro" id="IPR036691">
    <property type="entry name" value="Endo/exonu/phosph_ase_sf"/>
</dbReference>
<dbReference type="EMBL" id="VUJU01006570">
    <property type="protein sequence ID" value="KAF0748206.1"/>
    <property type="molecule type" value="Genomic_DNA"/>
</dbReference>
<keyword evidence="1" id="KW-0269">Exonuclease</keyword>
<comment type="caution">
    <text evidence="1">The sequence shown here is derived from an EMBL/GenBank/DDBJ whole genome shotgun (WGS) entry which is preliminary data.</text>
</comment>
<keyword evidence="1" id="KW-0540">Nuclease</keyword>
<organism evidence="1 2">
    <name type="scientific">Aphis craccivora</name>
    <name type="common">Cowpea aphid</name>
    <dbReference type="NCBI Taxonomy" id="307492"/>
    <lineage>
        <taxon>Eukaryota</taxon>
        <taxon>Metazoa</taxon>
        <taxon>Ecdysozoa</taxon>
        <taxon>Arthropoda</taxon>
        <taxon>Hexapoda</taxon>
        <taxon>Insecta</taxon>
        <taxon>Pterygota</taxon>
        <taxon>Neoptera</taxon>
        <taxon>Paraneoptera</taxon>
        <taxon>Hemiptera</taxon>
        <taxon>Sternorrhyncha</taxon>
        <taxon>Aphidomorpha</taxon>
        <taxon>Aphidoidea</taxon>
        <taxon>Aphididae</taxon>
        <taxon>Aphidini</taxon>
        <taxon>Aphis</taxon>
        <taxon>Aphis</taxon>
    </lineage>
</organism>
<evidence type="ECO:0000313" key="2">
    <source>
        <dbReference type="Proteomes" id="UP000478052"/>
    </source>
</evidence>
<proteinExistence type="predicted"/>
<protein>
    <submittedName>
        <fullName evidence="1">Endo/exonuclease/phosphatase domain-containing protein</fullName>
    </submittedName>
</protein>
<dbReference type="SUPFAM" id="SSF56219">
    <property type="entry name" value="DNase I-like"/>
    <property type="match status" value="1"/>
</dbReference>
<keyword evidence="1" id="KW-0378">Hydrolase</keyword>
<name>A0A6G0Y2L2_APHCR</name>
<dbReference type="OrthoDB" id="6628422at2759"/>
<gene>
    <name evidence="1" type="ORF">FWK35_00023210</name>
</gene>
<reference evidence="1 2" key="1">
    <citation type="submission" date="2019-08" db="EMBL/GenBank/DDBJ databases">
        <title>Whole genome of Aphis craccivora.</title>
        <authorList>
            <person name="Voronova N.V."/>
            <person name="Shulinski R.S."/>
            <person name="Bandarenka Y.V."/>
            <person name="Zhorov D.G."/>
            <person name="Warner D."/>
        </authorList>
    </citation>
    <scope>NUCLEOTIDE SEQUENCE [LARGE SCALE GENOMIC DNA]</scope>
    <source>
        <strain evidence="1">180601</strain>
        <tissue evidence="1">Whole Body</tissue>
    </source>
</reference>
<keyword evidence="2" id="KW-1185">Reference proteome</keyword>
<evidence type="ECO:0000313" key="1">
    <source>
        <dbReference type="EMBL" id="KAF0748206.1"/>
    </source>
</evidence>
<dbReference type="AlphaFoldDB" id="A0A6G0Y2L2"/>
<accession>A0A6G0Y2L2</accession>